<comment type="caution">
    <text evidence="1">The sequence shown here is derived from an EMBL/GenBank/DDBJ whole genome shotgun (WGS) entry which is preliminary data.</text>
</comment>
<sequence length="192" mass="21012">MKFDPYTTQNLSNPTTNINYINDLDLQTKIAEQQLKYDYDDSSESGSESSCNSSPATFGRELKVYIEPKTTTNPTTTQPKQNPVYGLTSYNAPPNTSAYYTPPAPSPSPTVLSPSTVVRSVLRGQGWSTSEVQSLSVPNMIGGSDFDVQDYGVEVLQAVRVGNVEELKRLRGEGKNVGCCNKFGESTLHLAW</sequence>
<evidence type="ECO:0000313" key="1">
    <source>
        <dbReference type="EMBL" id="GMH79755.1"/>
    </source>
</evidence>
<reference evidence="2" key="1">
    <citation type="journal article" date="2023" name="Commun. Biol.">
        <title>Genome analysis of Parmales, the sister group of diatoms, reveals the evolutionary specialization of diatoms from phago-mixotrophs to photoautotrophs.</title>
        <authorList>
            <person name="Ban H."/>
            <person name="Sato S."/>
            <person name="Yoshikawa S."/>
            <person name="Yamada K."/>
            <person name="Nakamura Y."/>
            <person name="Ichinomiya M."/>
            <person name="Sato N."/>
            <person name="Blanc-Mathieu R."/>
            <person name="Endo H."/>
            <person name="Kuwata A."/>
            <person name="Ogata H."/>
        </authorList>
    </citation>
    <scope>NUCLEOTIDE SEQUENCE [LARGE SCALE GENOMIC DNA]</scope>
</reference>
<dbReference type="EMBL" id="BLQM01000270">
    <property type="protein sequence ID" value="GMH79755.1"/>
    <property type="molecule type" value="Genomic_DNA"/>
</dbReference>
<organism evidence="1 2">
    <name type="scientific">Triparma laevis f. inornata</name>
    <dbReference type="NCBI Taxonomy" id="1714386"/>
    <lineage>
        <taxon>Eukaryota</taxon>
        <taxon>Sar</taxon>
        <taxon>Stramenopiles</taxon>
        <taxon>Ochrophyta</taxon>
        <taxon>Bolidophyceae</taxon>
        <taxon>Parmales</taxon>
        <taxon>Triparmaceae</taxon>
        <taxon>Triparma</taxon>
    </lineage>
</organism>
<accession>A0A9W7B1D5</accession>
<protein>
    <submittedName>
        <fullName evidence="1">Uncharacterized protein</fullName>
    </submittedName>
</protein>
<evidence type="ECO:0000313" key="2">
    <source>
        <dbReference type="Proteomes" id="UP001162640"/>
    </source>
</evidence>
<dbReference type="Proteomes" id="UP001162640">
    <property type="component" value="Unassembled WGS sequence"/>
</dbReference>
<name>A0A9W7B1D5_9STRA</name>
<dbReference type="AlphaFoldDB" id="A0A9W7B1D5"/>
<proteinExistence type="predicted"/>
<gene>
    <name evidence="1" type="ORF">TL16_g08261</name>
</gene>